<keyword evidence="4" id="KW-0274">FAD</keyword>
<dbReference type="Pfam" id="PF22366">
    <property type="entry name" value="NDH2_C"/>
    <property type="match status" value="1"/>
</dbReference>
<keyword evidence="5" id="KW-0809">Transit peptide</keyword>
<dbReference type="PRINTS" id="PR00368">
    <property type="entry name" value="FADPNR"/>
</dbReference>
<feature type="transmembrane region" description="Helical" evidence="9">
    <location>
        <begin position="371"/>
        <end position="388"/>
    </location>
</feature>
<keyword evidence="7" id="KW-0520">NAD</keyword>
<sequence length="418" mass="46506">MPEKKHIVVLGAGFGGLTFTQKFRHSNARITIIDRQNHHLFQPLLYQVATGGLAMPDIAEPVRTILSRREDVQVLMDSAQSIDTEKKTVELSHQTLHYDYLVVALGMVNSYFGNDAWAQHTIGLKSLNEARRIRQRVLNAFEQAEALHDPSERQRLMTVVVVGAGPTGVEMAGALSELTKRVFKKDFRSIKPEQSRIILVEAADRVLTMYSEASSAKAQKSLERMGVELKLNQAVEDISEACITVGGERIEAESIIWTAGVQANPLVNQLPGDHNRKGQIATEPDCSLRGHPEVFAIGDIADLVDCKGVRVPGVSPAAMQMGRHVARILEDELNEKSKARPPFAYLDKGSMATIGRSSAVAEFGKFQFSGFPAWFLWLAVHLVFLIGFRNRLAVLIQWMYAYTKYRPGARVFEKPTQN</sequence>
<dbReference type="InterPro" id="IPR023753">
    <property type="entry name" value="FAD/NAD-binding_dom"/>
</dbReference>
<organism evidence="12 13">
    <name type="scientific">Thalassobacterium maritimum</name>
    <dbReference type="NCBI Taxonomy" id="3041265"/>
    <lineage>
        <taxon>Bacteria</taxon>
        <taxon>Pseudomonadati</taxon>
        <taxon>Verrucomicrobiota</taxon>
        <taxon>Opitutia</taxon>
        <taxon>Puniceicoccales</taxon>
        <taxon>Coraliomargaritaceae</taxon>
        <taxon>Thalassobacterium</taxon>
    </lineage>
</organism>
<proteinExistence type="inferred from homology"/>
<keyword evidence="3" id="KW-0285">Flavoprotein</keyword>
<dbReference type="Proteomes" id="UP001225316">
    <property type="component" value="Unassembled WGS sequence"/>
</dbReference>
<evidence type="ECO:0000259" key="10">
    <source>
        <dbReference type="Pfam" id="PF07992"/>
    </source>
</evidence>
<feature type="domain" description="FAD/NAD(P)-binding" evidence="10">
    <location>
        <begin position="6"/>
        <end position="322"/>
    </location>
</feature>
<dbReference type="PRINTS" id="PR00411">
    <property type="entry name" value="PNDRDTASEI"/>
</dbReference>
<keyword evidence="13" id="KW-1185">Reference proteome</keyword>
<evidence type="ECO:0000256" key="5">
    <source>
        <dbReference type="ARBA" id="ARBA00022946"/>
    </source>
</evidence>
<name>A0ABU1AYJ6_9BACT</name>
<comment type="catalytic activity">
    <reaction evidence="8">
        <text>a quinone + NADH + H(+) = a quinol + NAD(+)</text>
        <dbReference type="Rhea" id="RHEA:46160"/>
        <dbReference type="ChEBI" id="CHEBI:15378"/>
        <dbReference type="ChEBI" id="CHEBI:24646"/>
        <dbReference type="ChEBI" id="CHEBI:57540"/>
        <dbReference type="ChEBI" id="CHEBI:57945"/>
        <dbReference type="ChEBI" id="CHEBI:132124"/>
        <dbReference type="EC" id="1.6.5.9"/>
    </reaction>
</comment>
<evidence type="ECO:0000256" key="9">
    <source>
        <dbReference type="SAM" id="Phobius"/>
    </source>
</evidence>
<dbReference type="RefSeq" id="WP_308952103.1">
    <property type="nucleotide sequence ID" value="NZ_JARXHW010000057.1"/>
</dbReference>
<keyword evidence="9" id="KW-0812">Transmembrane</keyword>
<evidence type="ECO:0000256" key="8">
    <source>
        <dbReference type="ARBA" id="ARBA00047599"/>
    </source>
</evidence>
<reference evidence="12 13" key="1">
    <citation type="submission" date="2023-04" db="EMBL/GenBank/DDBJ databases">
        <title>A novel bacteria isolated from coastal sediment.</title>
        <authorList>
            <person name="Liu X.-J."/>
            <person name="Du Z.-J."/>
        </authorList>
    </citation>
    <scope>NUCLEOTIDE SEQUENCE [LARGE SCALE GENOMIC DNA]</scope>
    <source>
        <strain evidence="12 13">SDUM461003</strain>
    </source>
</reference>
<dbReference type="EMBL" id="JARXHW010000057">
    <property type="protein sequence ID" value="MDQ8209239.1"/>
    <property type="molecule type" value="Genomic_DNA"/>
</dbReference>
<dbReference type="SUPFAM" id="SSF51905">
    <property type="entry name" value="FAD/NAD(P)-binding domain"/>
    <property type="match status" value="2"/>
</dbReference>
<comment type="caution">
    <text evidence="12">The sequence shown here is derived from an EMBL/GenBank/DDBJ whole genome shotgun (WGS) entry which is preliminary data.</text>
</comment>
<dbReference type="EC" id="1.6.5.9" evidence="2"/>
<keyword evidence="6 12" id="KW-0560">Oxidoreductase</keyword>
<protein>
    <recommendedName>
        <fullName evidence="2">NADH:ubiquinone reductase (non-electrogenic)</fullName>
        <ecNumber evidence="2">1.6.5.9</ecNumber>
    </recommendedName>
</protein>
<feature type="domain" description="External alternative NADH-ubiquinone oxidoreductase-like C-terminal" evidence="11">
    <location>
        <begin position="348"/>
        <end position="400"/>
    </location>
</feature>
<dbReference type="InterPro" id="IPR045024">
    <property type="entry name" value="NDH-2"/>
</dbReference>
<gene>
    <name evidence="12" type="ORF">QEH52_17060</name>
</gene>
<evidence type="ECO:0000256" key="3">
    <source>
        <dbReference type="ARBA" id="ARBA00022630"/>
    </source>
</evidence>
<dbReference type="InterPro" id="IPR036188">
    <property type="entry name" value="FAD/NAD-bd_sf"/>
</dbReference>
<evidence type="ECO:0000256" key="1">
    <source>
        <dbReference type="ARBA" id="ARBA00005272"/>
    </source>
</evidence>
<keyword evidence="9" id="KW-0472">Membrane</keyword>
<dbReference type="PANTHER" id="PTHR43706:SF47">
    <property type="entry name" value="EXTERNAL NADH-UBIQUINONE OXIDOREDUCTASE 1, MITOCHONDRIAL-RELATED"/>
    <property type="match status" value="1"/>
</dbReference>
<evidence type="ECO:0000313" key="13">
    <source>
        <dbReference type="Proteomes" id="UP001225316"/>
    </source>
</evidence>
<evidence type="ECO:0000259" key="11">
    <source>
        <dbReference type="Pfam" id="PF22366"/>
    </source>
</evidence>
<dbReference type="PANTHER" id="PTHR43706">
    <property type="entry name" value="NADH DEHYDROGENASE"/>
    <property type="match status" value="1"/>
</dbReference>
<dbReference type="Gene3D" id="3.50.50.100">
    <property type="match status" value="1"/>
</dbReference>
<evidence type="ECO:0000256" key="2">
    <source>
        <dbReference type="ARBA" id="ARBA00012637"/>
    </source>
</evidence>
<evidence type="ECO:0000256" key="7">
    <source>
        <dbReference type="ARBA" id="ARBA00023027"/>
    </source>
</evidence>
<accession>A0ABU1AYJ6</accession>
<comment type="similarity">
    <text evidence="1">Belongs to the NADH dehydrogenase family.</text>
</comment>
<dbReference type="InterPro" id="IPR054585">
    <property type="entry name" value="NDH2-like_C"/>
</dbReference>
<evidence type="ECO:0000256" key="6">
    <source>
        <dbReference type="ARBA" id="ARBA00023002"/>
    </source>
</evidence>
<evidence type="ECO:0000313" key="12">
    <source>
        <dbReference type="EMBL" id="MDQ8209239.1"/>
    </source>
</evidence>
<dbReference type="Pfam" id="PF07992">
    <property type="entry name" value="Pyr_redox_2"/>
    <property type="match status" value="1"/>
</dbReference>
<dbReference type="GO" id="GO:0016491">
    <property type="term" value="F:oxidoreductase activity"/>
    <property type="evidence" value="ECO:0007669"/>
    <property type="project" value="UniProtKB-KW"/>
</dbReference>
<keyword evidence="9" id="KW-1133">Transmembrane helix</keyword>
<evidence type="ECO:0000256" key="4">
    <source>
        <dbReference type="ARBA" id="ARBA00022827"/>
    </source>
</evidence>